<proteinExistence type="predicted"/>
<comment type="caution">
    <text evidence="1">The sequence shown here is derived from an EMBL/GenBank/DDBJ whole genome shotgun (WGS) entry which is preliminary data.</text>
</comment>
<evidence type="ECO:0000313" key="1">
    <source>
        <dbReference type="EMBL" id="KAA1128535.1"/>
    </source>
</evidence>
<dbReference type="EMBL" id="VDEP01000141">
    <property type="protein sequence ID" value="KAA1128535.1"/>
    <property type="molecule type" value="Genomic_DNA"/>
</dbReference>
<organism evidence="1 2">
    <name type="scientific">Puccinia graminis f. sp. tritici</name>
    <dbReference type="NCBI Taxonomy" id="56615"/>
    <lineage>
        <taxon>Eukaryota</taxon>
        <taxon>Fungi</taxon>
        <taxon>Dikarya</taxon>
        <taxon>Basidiomycota</taxon>
        <taxon>Pucciniomycotina</taxon>
        <taxon>Pucciniomycetes</taxon>
        <taxon>Pucciniales</taxon>
        <taxon>Pucciniaceae</taxon>
        <taxon>Puccinia</taxon>
    </lineage>
</organism>
<evidence type="ECO:0000313" key="2">
    <source>
        <dbReference type="Proteomes" id="UP000325313"/>
    </source>
</evidence>
<dbReference type="AlphaFoldDB" id="A0A5B0RU21"/>
<dbReference type="Proteomes" id="UP000325313">
    <property type="component" value="Unassembled WGS sequence"/>
</dbReference>
<gene>
    <name evidence="1" type="ORF">PGTUg99_022086</name>
</gene>
<name>A0A5B0RU21_PUCGR</name>
<protein>
    <submittedName>
        <fullName evidence="1">Uncharacterized protein</fullName>
    </submittedName>
</protein>
<accession>A0A5B0RU21</accession>
<reference evidence="1 2" key="1">
    <citation type="submission" date="2019-05" db="EMBL/GenBank/DDBJ databases">
        <title>Emergence of the Ug99 lineage of the wheat stem rust pathogen through somatic hybridization.</title>
        <authorList>
            <person name="Li F."/>
            <person name="Upadhyaya N.M."/>
            <person name="Sperschneider J."/>
            <person name="Matny O."/>
            <person name="Nguyen-Phuc H."/>
            <person name="Mago R."/>
            <person name="Raley C."/>
            <person name="Miller M.E."/>
            <person name="Silverstein K.A.T."/>
            <person name="Henningsen E."/>
            <person name="Hirsch C.D."/>
            <person name="Visser B."/>
            <person name="Pretorius Z.A."/>
            <person name="Steffenson B.J."/>
            <person name="Schwessinger B."/>
            <person name="Dodds P.N."/>
            <person name="Figueroa M."/>
        </authorList>
    </citation>
    <scope>NUCLEOTIDE SEQUENCE [LARGE SCALE GENOMIC DNA]</scope>
    <source>
        <strain evidence="1 2">Ug99</strain>
    </source>
</reference>
<sequence length="134" mass="14849">MVGPPTEDGQTTVRHTLQSDLKTLDHRRSASQNARYDARSVFGASGIARSLAVFRGWERPDLALAELFLLPPIEIFFQPLRDYRDLVRNGKPKSLPPCPGTGPDTMMQAVKLRVEALEALESESKKNAPENTSC</sequence>